<dbReference type="Gene3D" id="1.10.443.10">
    <property type="entry name" value="Intergrase catalytic core"/>
    <property type="match status" value="1"/>
</dbReference>
<dbReference type="PANTHER" id="PTHR30349:SF64">
    <property type="entry name" value="PROPHAGE INTEGRASE INTD-RELATED"/>
    <property type="match status" value="1"/>
</dbReference>
<evidence type="ECO:0000313" key="8">
    <source>
        <dbReference type="Proteomes" id="UP000824031"/>
    </source>
</evidence>
<dbReference type="EMBL" id="DXBO01000041">
    <property type="protein sequence ID" value="HIZ47740.1"/>
    <property type="molecule type" value="Genomic_DNA"/>
</dbReference>
<evidence type="ECO:0000259" key="5">
    <source>
        <dbReference type="PROSITE" id="PS51898"/>
    </source>
</evidence>
<reference evidence="7" key="1">
    <citation type="journal article" date="2021" name="PeerJ">
        <title>Extensive microbial diversity within the chicken gut microbiome revealed by metagenomics and culture.</title>
        <authorList>
            <person name="Gilroy R."/>
            <person name="Ravi A."/>
            <person name="Getino M."/>
            <person name="Pursley I."/>
            <person name="Horton D.L."/>
            <person name="Alikhan N.F."/>
            <person name="Baker D."/>
            <person name="Gharbi K."/>
            <person name="Hall N."/>
            <person name="Watson M."/>
            <person name="Adriaenssens E.M."/>
            <person name="Foster-Nyarko E."/>
            <person name="Jarju S."/>
            <person name="Secka A."/>
            <person name="Antonio M."/>
            <person name="Oren A."/>
            <person name="Chaudhuri R.R."/>
            <person name="La Ragione R."/>
            <person name="Hildebrand F."/>
            <person name="Pallen M.J."/>
        </authorList>
    </citation>
    <scope>NUCLEOTIDE SEQUENCE</scope>
    <source>
        <strain evidence="7">3436</strain>
    </source>
</reference>
<accession>A0A9D2F2L6</accession>
<dbReference type="InterPro" id="IPR010998">
    <property type="entry name" value="Integrase_recombinase_N"/>
</dbReference>
<feature type="domain" description="Core-binding (CB)" evidence="6">
    <location>
        <begin position="52"/>
        <end position="133"/>
    </location>
</feature>
<keyword evidence="2 4" id="KW-0238">DNA-binding</keyword>
<dbReference type="PROSITE" id="PS51898">
    <property type="entry name" value="TYR_RECOMBINASE"/>
    <property type="match status" value="1"/>
</dbReference>
<dbReference type="Pfam" id="PF00589">
    <property type="entry name" value="Phage_integrase"/>
    <property type="match status" value="1"/>
</dbReference>
<evidence type="ECO:0000256" key="4">
    <source>
        <dbReference type="PROSITE-ProRule" id="PRU01248"/>
    </source>
</evidence>
<dbReference type="GO" id="GO:0003677">
    <property type="term" value="F:DNA binding"/>
    <property type="evidence" value="ECO:0007669"/>
    <property type="project" value="UniProtKB-UniRule"/>
</dbReference>
<dbReference type="InterPro" id="IPR011010">
    <property type="entry name" value="DNA_brk_join_enz"/>
</dbReference>
<dbReference type="InterPro" id="IPR002104">
    <property type="entry name" value="Integrase_catalytic"/>
</dbReference>
<dbReference type="InterPro" id="IPR044068">
    <property type="entry name" value="CB"/>
</dbReference>
<proteinExistence type="inferred from homology"/>
<dbReference type="GO" id="GO:0015074">
    <property type="term" value="P:DNA integration"/>
    <property type="evidence" value="ECO:0007669"/>
    <property type="project" value="InterPro"/>
</dbReference>
<evidence type="ECO:0000259" key="6">
    <source>
        <dbReference type="PROSITE" id="PS51900"/>
    </source>
</evidence>
<name>A0A9D2F2L6_9FIRM</name>
<dbReference type="GO" id="GO:0006310">
    <property type="term" value="P:DNA recombination"/>
    <property type="evidence" value="ECO:0007669"/>
    <property type="project" value="UniProtKB-KW"/>
</dbReference>
<evidence type="ECO:0000256" key="1">
    <source>
        <dbReference type="ARBA" id="ARBA00008857"/>
    </source>
</evidence>
<protein>
    <submittedName>
        <fullName evidence="7">Tyrosine-type recombinase/integrase</fullName>
    </submittedName>
</protein>
<gene>
    <name evidence="7" type="ORF">H9810_03355</name>
</gene>
<dbReference type="PROSITE" id="PS51900">
    <property type="entry name" value="CB"/>
    <property type="match status" value="1"/>
</dbReference>
<dbReference type="PANTHER" id="PTHR30349">
    <property type="entry name" value="PHAGE INTEGRASE-RELATED"/>
    <property type="match status" value="1"/>
</dbReference>
<dbReference type="InterPro" id="IPR050090">
    <property type="entry name" value="Tyrosine_recombinase_XerCD"/>
</dbReference>
<dbReference type="SUPFAM" id="SSF56349">
    <property type="entry name" value="DNA breaking-rejoining enzymes"/>
    <property type="match status" value="1"/>
</dbReference>
<evidence type="ECO:0000313" key="7">
    <source>
        <dbReference type="EMBL" id="HIZ47740.1"/>
    </source>
</evidence>
<comment type="similarity">
    <text evidence="1">Belongs to the 'phage' integrase family.</text>
</comment>
<dbReference type="Proteomes" id="UP000824031">
    <property type="component" value="Unassembled WGS sequence"/>
</dbReference>
<keyword evidence="3" id="KW-0233">DNA recombination</keyword>
<comment type="caution">
    <text evidence="7">The sequence shown here is derived from an EMBL/GenBank/DDBJ whole genome shotgun (WGS) entry which is preliminary data.</text>
</comment>
<dbReference type="AlphaFoldDB" id="A0A9D2F2L6"/>
<dbReference type="Gene3D" id="1.10.150.130">
    <property type="match status" value="1"/>
</dbReference>
<organism evidence="7 8">
    <name type="scientific">Candidatus Gemmiger excrementavium</name>
    <dbReference type="NCBI Taxonomy" id="2838608"/>
    <lineage>
        <taxon>Bacteria</taxon>
        <taxon>Bacillati</taxon>
        <taxon>Bacillota</taxon>
        <taxon>Clostridia</taxon>
        <taxon>Eubacteriales</taxon>
        <taxon>Gemmiger</taxon>
    </lineage>
</organism>
<feature type="domain" description="Tyr recombinase" evidence="5">
    <location>
        <begin position="155"/>
        <end position="361"/>
    </location>
</feature>
<evidence type="ECO:0000256" key="2">
    <source>
        <dbReference type="ARBA" id="ARBA00023125"/>
    </source>
</evidence>
<sequence length="376" mass="42221">MANVKRRADGLIERCRTINGKKRHFYGRTAREVQAKIDAAIAEAATIKEKGESFRTVAEDFWRDKEPRIKYGTRRGYRHKVELAIAWFGDFGMREISATDISRELQHMAKQGSSYKTIANQKSVLSLIWQYWCSEMGGDTNPVTLLRLPQGLPQKKRHPPTEEEVRLVRRHPEGFGLCPALMMYAGLRLGEVMALQKQDIQGDEISVSKAVVWHSNAPVIEAPKTENAVRVVPVLAPLKPLLEARLQDLKPTDYLFGGAEPLTKSKYEAAWLRYCTALGCVYDTGRRRATGKTSKDGKPLEKKIMAATFTAHQLRHEYASVLVECGIPETVAKSLMGHADIMTTKRWYAEAKQSNVAAAKDILDKYFEGRTEAAGA</sequence>
<dbReference type="InterPro" id="IPR013762">
    <property type="entry name" value="Integrase-like_cat_sf"/>
</dbReference>
<reference evidence="7" key="2">
    <citation type="submission" date="2021-04" db="EMBL/GenBank/DDBJ databases">
        <authorList>
            <person name="Gilroy R."/>
        </authorList>
    </citation>
    <scope>NUCLEOTIDE SEQUENCE</scope>
    <source>
        <strain evidence="7">3436</strain>
    </source>
</reference>
<evidence type="ECO:0000256" key="3">
    <source>
        <dbReference type="ARBA" id="ARBA00023172"/>
    </source>
</evidence>